<dbReference type="AlphaFoldDB" id="A0A947GIE9"/>
<name>A0A947GIE9_9CYAN</name>
<dbReference type="Proteomes" id="UP000717364">
    <property type="component" value="Unassembled WGS sequence"/>
</dbReference>
<proteinExistence type="predicted"/>
<organism evidence="1 2">
    <name type="scientific">Leptothoe spongobia TAU-MAC 1115</name>
    <dbReference type="NCBI Taxonomy" id="1967444"/>
    <lineage>
        <taxon>Bacteria</taxon>
        <taxon>Bacillati</taxon>
        <taxon>Cyanobacteriota</taxon>
        <taxon>Cyanophyceae</taxon>
        <taxon>Nodosilineales</taxon>
        <taxon>Cymatolegaceae</taxon>
        <taxon>Leptothoe</taxon>
        <taxon>Leptothoe spongobia</taxon>
    </lineage>
</organism>
<sequence>MANLSKLISLDKLSDILDEGIQEKIGPMANDICLDSQQSCFMSLAKG</sequence>
<comment type="caution">
    <text evidence="1">The sequence shown here is derived from an EMBL/GenBank/DDBJ whole genome shotgun (WGS) entry which is preliminary data.</text>
</comment>
<reference evidence="1" key="1">
    <citation type="submission" date="2020-11" db="EMBL/GenBank/DDBJ databases">
        <authorList>
            <person name="Konstantinou D."/>
            <person name="Gkelis S."/>
            <person name="Popin R."/>
            <person name="Fewer D."/>
            <person name="Sivonen K."/>
        </authorList>
    </citation>
    <scope>NUCLEOTIDE SEQUENCE</scope>
    <source>
        <strain evidence="1">TAU-MAC 1115</strain>
    </source>
</reference>
<keyword evidence="2" id="KW-1185">Reference proteome</keyword>
<evidence type="ECO:0000313" key="1">
    <source>
        <dbReference type="EMBL" id="MBT9315669.1"/>
    </source>
</evidence>
<gene>
    <name evidence="1" type="ORF">IXB50_09550</name>
</gene>
<reference evidence="1" key="2">
    <citation type="journal article" date="2021" name="Mar. Drugs">
        <title>Genome Reduction and Secondary Metabolism of the Marine Sponge-Associated Cyanobacterium Leptothoe.</title>
        <authorList>
            <person name="Konstantinou D."/>
            <person name="Popin R.V."/>
            <person name="Fewer D.P."/>
            <person name="Sivonen K."/>
            <person name="Gkelis S."/>
        </authorList>
    </citation>
    <scope>NUCLEOTIDE SEQUENCE</scope>
    <source>
        <strain evidence="1">TAU-MAC 1115</strain>
    </source>
</reference>
<dbReference type="EMBL" id="JADOES010000014">
    <property type="protein sequence ID" value="MBT9315669.1"/>
    <property type="molecule type" value="Genomic_DNA"/>
</dbReference>
<dbReference type="RefSeq" id="WP_215608734.1">
    <property type="nucleotide sequence ID" value="NZ_JADOES010000014.1"/>
</dbReference>
<evidence type="ECO:0000313" key="2">
    <source>
        <dbReference type="Proteomes" id="UP000717364"/>
    </source>
</evidence>
<accession>A0A947GIE9</accession>
<protein>
    <submittedName>
        <fullName evidence="1">Uncharacterized protein</fullName>
    </submittedName>
</protein>